<feature type="transmembrane region" description="Helical" evidence="5">
    <location>
        <begin position="89"/>
        <end position="118"/>
    </location>
</feature>
<comment type="subcellular location">
    <subcellularLocation>
        <location evidence="1">Endomembrane system</location>
        <topology evidence="1">Multi-pass membrane protein</topology>
    </subcellularLocation>
</comment>
<name>A0A9D2B4K2_9GAMM</name>
<feature type="transmembrane region" description="Helical" evidence="5">
    <location>
        <begin position="6"/>
        <end position="25"/>
    </location>
</feature>
<dbReference type="Pfam" id="PF04191">
    <property type="entry name" value="PEMT"/>
    <property type="match status" value="1"/>
</dbReference>
<dbReference type="AlphaFoldDB" id="A0A9D2B4K2"/>
<dbReference type="Proteomes" id="UP000824248">
    <property type="component" value="Unassembled WGS sequence"/>
</dbReference>
<reference evidence="6" key="2">
    <citation type="submission" date="2021-04" db="EMBL/GenBank/DDBJ databases">
        <authorList>
            <person name="Gilroy R."/>
        </authorList>
    </citation>
    <scope>NUCLEOTIDE SEQUENCE</scope>
    <source>
        <strain evidence="6">1193</strain>
    </source>
</reference>
<dbReference type="InterPro" id="IPR007318">
    <property type="entry name" value="Phopholipid_MeTrfase"/>
</dbReference>
<accession>A0A9D2B4K2</accession>
<feature type="transmembrane region" description="Helical" evidence="5">
    <location>
        <begin position="37"/>
        <end position="57"/>
    </location>
</feature>
<comment type="caution">
    <text evidence="6">The sequence shown here is derived from an EMBL/GenBank/DDBJ whole genome shotgun (WGS) entry which is preliminary data.</text>
</comment>
<protein>
    <submittedName>
        <fullName evidence="6">Isoprenylcysteine carboxylmethyltransferase family protein</fullName>
    </submittedName>
</protein>
<dbReference type="GO" id="GO:0012505">
    <property type="term" value="C:endomembrane system"/>
    <property type="evidence" value="ECO:0007669"/>
    <property type="project" value="UniProtKB-SubCell"/>
</dbReference>
<evidence type="ECO:0000256" key="2">
    <source>
        <dbReference type="ARBA" id="ARBA00022692"/>
    </source>
</evidence>
<reference evidence="6" key="1">
    <citation type="journal article" date="2021" name="PeerJ">
        <title>Extensive microbial diversity within the chicken gut microbiome revealed by metagenomics and culture.</title>
        <authorList>
            <person name="Gilroy R."/>
            <person name="Ravi A."/>
            <person name="Getino M."/>
            <person name="Pursley I."/>
            <person name="Horton D.L."/>
            <person name="Alikhan N.F."/>
            <person name="Baker D."/>
            <person name="Gharbi K."/>
            <person name="Hall N."/>
            <person name="Watson M."/>
            <person name="Adriaenssens E.M."/>
            <person name="Foster-Nyarko E."/>
            <person name="Jarju S."/>
            <person name="Secka A."/>
            <person name="Antonio M."/>
            <person name="Oren A."/>
            <person name="Chaudhuri R.R."/>
            <person name="La Ragione R."/>
            <person name="Hildebrand F."/>
            <person name="Pallen M.J."/>
        </authorList>
    </citation>
    <scope>NUCLEOTIDE SEQUENCE</scope>
    <source>
        <strain evidence="6">1193</strain>
    </source>
</reference>
<dbReference type="Gene3D" id="1.20.120.1630">
    <property type="match status" value="1"/>
</dbReference>
<evidence type="ECO:0000256" key="1">
    <source>
        <dbReference type="ARBA" id="ARBA00004127"/>
    </source>
</evidence>
<gene>
    <name evidence="6" type="ORF">H9854_01480</name>
</gene>
<dbReference type="PANTHER" id="PTHR12714">
    <property type="entry name" value="PROTEIN-S ISOPRENYLCYSTEINE O-METHYLTRANSFERASE"/>
    <property type="match status" value="1"/>
</dbReference>
<dbReference type="EMBL" id="DXFC01000041">
    <property type="protein sequence ID" value="HIX60895.1"/>
    <property type="molecule type" value="Genomic_DNA"/>
</dbReference>
<evidence type="ECO:0000256" key="4">
    <source>
        <dbReference type="ARBA" id="ARBA00023136"/>
    </source>
</evidence>
<evidence type="ECO:0000313" key="7">
    <source>
        <dbReference type="Proteomes" id="UP000824248"/>
    </source>
</evidence>
<keyword evidence="2 5" id="KW-0812">Transmembrane</keyword>
<evidence type="ECO:0000313" key="6">
    <source>
        <dbReference type="EMBL" id="HIX60895.1"/>
    </source>
</evidence>
<keyword evidence="3 5" id="KW-1133">Transmembrane helix</keyword>
<organism evidence="6 7">
    <name type="scientific">Candidatus Halomonas stercoripullorum</name>
    <dbReference type="NCBI Taxonomy" id="2838617"/>
    <lineage>
        <taxon>Bacteria</taxon>
        <taxon>Pseudomonadati</taxon>
        <taxon>Pseudomonadota</taxon>
        <taxon>Gammaproteobacteria</taxon>
        <taxon>Oceanospirillales</taxon>
        <taxon>Halomonadaceae</taxon>
        <taxon>Halomonas</taxon>
    </lineage>
</organism>
<evidence type="ECO:0000256" key="3">
    <source>
        <dbReference type="ARBA" id="ARBA00022989"/>
    </source>
</evidence>
<dbReference type="GO" id="GO:0016740">
    <property type="term" value="F:transferase activity"/>
    <property type="evidence" value="ECO:0007669"/>
    <property type="project" value="UniProtKB-ARBA"/>
</dbReference>
<keyword evidence="4 5" id="KW-0472">Membrane</keyword>
<dbReference type="PANTHER" id="PTHR12714:SF24">
    <property type="entry name" value="SLR1182 PROTEIN"/>
    <property type="match status" value="1"/>
</dbReference>
<evidence type="ECO:0000256" key="5">
    <source>
        <dbReference type="SAM" id="Phobius"/>
    </source>
</evidence>
<sequence length="150" mass="16791">MTLRIPPPLVVLVAALLIWIIARYFPMPLLVTPAISIIAGVIAACGIAVVLLGVAAFRQSQTTLDPLHPEDASSLVTRGVYQYTRNPMYLGFALVLLAWALYLSAWLGLLIVGVYVAYMNRFQIKPEEKALESRFGQEFLQYKKAVRRWL</sequence>
<proteinExistence type="predicted"/>